<evidence type="ECO:0000313" key="3">
    <source>
        <dbReference type="Proteomes" id="UP000031861"/>
    </source>
</evidence>
<organism evidence="2 3">
    <name type="scientific">Bacillus cereus 03BB108</name>
    <dbReference type="NCBI Taxonomy" id="451709"/>
    <lineage>
        <taxon>Bacteria</taxon>
        <taxon>Bacillati</taxon>
        <taxon>Bacillota</taxon>
        <taxon>Bacilli</taxon>
        <taxon>Bacillales</taxon>
        <taxon>Bacillaceae</taxon>
        <taxon>Bacillus</taxon>
        <taxon>Bacillus cereus group</taxon>
    </lineage>
</organism>
<evidence type="ECO:0000259" key="1">
    <source>
        <dbReference type="Pfam" id="PF13156"/>
    </source>
</evidence>
<protein>
    <submittedName>
        <fullName evidence="2">Restriction endonuclease family protein</fullName>
    </submittedName>
</protein>
<reference evidence="2 3" key="1">
    <citation type="journal article" date="2015" name="Genome Announc.">
        <title>Complete genome sequences for 35 biothreat assay-relevant bacillus species.</title>
        <authorList>
            <person name="Johnson S.L."/>
            <person name="Daligault H.E."/>
            <person name="Davenport K.W."/>
            <person name="Jaissle J."/>
            <person name="Frey K.G."/>
            <person name="Ladner J.T."/>
            <person name="Broomall S.M."/>
            <person name="Bishop-Lilly K.A."/>
            <person name="Bruce D.C."/>
            <person name="Gibbons H.S."/>
            <person name="Coyne S.R."/>
            <person name="Lo C.C."/>
            <person name="Meincke L."/>
            <person name="Munk A.C."/>
            <person name="Koroleva G.I."/>
            <person name="Rosenzweig C.N."/>
            <person name="Palacios G.F."/>
            <person name="Redden C.L."/>
            <person name="Minogue T.D."/>
            <person name="Chain P.S."/>
        </authorList>
    </citation>
    <scope>NUCLEOTIDE SEQUENCE [LARGE SCALE GENOMIC DNA]</scope>
    <source>
        <strain evidence="2 3">03BB108</strain>
    </source>
</reference>
<keyword evidence="2" id="KW-0614">Plasmid</keyword>
<keyword evidence="2" id="KW-0255">Endonuclease</keyword>
<dbReference type="AlphaFoldDB" id="A0AAN0W4K8"/>
<dbReference type="EMBL" id="CP009639">
    <property type="protein sequence ID" value="AJI08893.1"/>
    <property type="molecule type" value="Genomic_DNA"/>
</dbReference>
<dbReference type="RefSeq" id="WP_001995747.1">
    <property type="nucleotide sequence ID" value="NZ_CP009639.1"/>
</dbReference>
<proteinExistence type="predicted"/>
<name>A0AAN0W4K8_BACCE</name>
<gene>
    <name evidence="2" type="ORF">AK40_5819</name>
</gene>
<geneLocation type="plasmid" evidence="2 3">
    <name>pBFI_1</name>
</geneLocation>
<evidence type="ECO:0000313" key="2">
    <source>
        <dbReference type="EMBL" id="AJI08893.1"/>
    </source>
</evidence>
<dbReference type="Pfam" id="PF13156">
    <property type="entry name" value="Mrr_cat_2"/>
    <property type="match status" value="1"/>
</dbReference>
<keyword evidence="2" id="KW-0540">Nuclease</keyword>
<dbReference type="InterPro" id="IPR011335">
    <property type="entry name" value="Restrct_endonuc-II-like"/>
</dbReference>
<dbReference type="Proteomes" id="UP000031861">
    <property type="component" value="Plasmid pBFI_1"/>
</dbReference>
<dbReference type="InterPro" id="IPR039442">
    <property type="entry name" value="Mrr-like_dom"/>
</dbReference>
<dbReference type="GO" id="GO:0004519">
    <property type="term" value="F:endonuclease activity"/>
    <property type="evidence" value="ECO:0007669"/>
    <property type="project" value="UniProtKB-KW"/>
</dbReference>
<keyword evidence="2" id="KW-0378">Hydrolase</keyword>
<dbReference type="SUPFAM" id="SSF52980">
    <property type="entry name" value="Restriction endonuclease-like"/>
    <property type="match status" value="1"/>
</dbReference>
<accession>A0AAN0W4K8</accession>
<sequence>MERDFSWLWDNLKEGARDKFEEICYDIYSNEYPDADVHRVKVTQGDGGIDVFIDEENGDYTIIQCKFFLKGLNDGRKKQIRDSFKTAVEKNSMDKWILCIPMDLSNEEHTWWKNWKEKQKDKGIFIRLHDESKLMKLVRKHNLYDEYFNTLRVDQNFFNDVNRSDEKSKIHDRLYPLISAILSGDYDVYDIIRIVDTLMDLKAHRLFKGNYLLDYLEELSQLYLIHAEGNNIYGRMIKDHKIIKEETKLRTKIRDEYKKLNL</sequence>
<feature type="domain" description="Mrr-like" evidence="1">
    <location>
        <begin position="39"/>
        <end position="98"/>
    </location>
</feature>